<proteinExistence type="predicted"/>
<evidence type="ECO:0000313" key="2">
    <source>
        <dbReference type="EMBL" id="AUG49506.1"/>
    </source>
</evidence>
<evidence type="ECO:0000313" key="3">
    <source>
        <dbReference type="Proteomes" id="UP000242917"/>
    </source>
</evidence>
<geneLocation type="plasmid" evidence="2 3">
    <name>pNYT2</name>
</geneLocation>
<gene>
    <name evidence="2" type="ORF">BVU17_18130</name>
</gene>
<name>A0A2H5A433_9EURY</name>
<keyword evidence="1" id="KW-0472">Membrane</keyword>
<dbReference type="EMBL" id="CP019157">
    <property type="protein sequence ID" value="AUG49506.1"/>
    <property type="molecule type" value="Genomic_DNA"/>
</dbReference>
<keyword evidence="3" id="KW-1185">Reference proteome</keyword>
<evidence type="ECO:0000256" key="1">
    <source>
        <dbReference type="SAM" id="Phobius"/>
    </source>
</evidence>
<dbReference type="Proteomes" id="UP000242917">
    <property type="component" value="Plasmid pNYT2"/>
</dbReference>
<sequence>MALAVGSFIILQRLGEFTVGRWIAIVGVNCVVALQTFSGGTPLRTLVTPDVFVLVLVVAGYAVVQLMQGDPV</sequence>
<dbReference type="AlphaFoldDB" id="A0A2H5A433"/>
<feature type="transmembrane region" description="Helical" evidence="1">
    <location>
        <begin position="20"/>
        <end position="39"/>
    </location>
</feature>
<accession>A0A2H5A433</accession>
<reference evidence="2 3" key="1">
    <citation type="submission" date="2017-01" db="EMBL/GenBank/DDBJ databases">
        <title>A Red Light-Sensitive Sensory Rhodopsin I From Haloarcula taiwanensis, A New Haloarchaeon Isolated From Taiwan.</title>
        <authorList>
            <person name="Yang C.-S."/>
            <person name="Han Y.-A."/>
            <person name="Chen P.-C."/>
            <person name="Ng W.V."/>
            <person name="Chen T.-W."/>
        </authorList>
    </citation>
    <scope>NUCLEOTIDE SEQUENCE [LARGE SCALE GENOMIC DNA]</scope>
    <source>
        <strain evidence="2 3">Taiwanensis</strain>
        <plasmid evidence="2 3">pNYT2</plasmid>
    </source>
</reference>
<keyword evidence="2" id="KW-0614">Plasmid</keyword>
<protein>
    <submittedName>
        <fullName evidence="2">Uncharacterized protein</fullName>
    </submittedName>
</protein>
<feature type="transmembrane region" description="Helical" evidence="1">
    <location>
        <begin position="51"/>
        <end position="68"/>
    </location>
</feature>
<keyword evidence="1" id="KW-0812">Transmembrane</keyword>
<keyword evidence="1" id="KW-1133">Transmembrane helix</keyword>
<organism evidence="2 3">
    <name type="scientific">Haloarcula taiwanensis</name>
    <dbReference type="NCBI Taxonomy" id="1932004"/>
    <lineage>
        <taxon>Archaea</taxon>
        <taxon>Methanobacteriati</taxon>
        <taxon>Methanobacteriota</taxon>
        <taxon>Stenosarchaea group</taxon>
        <taxon>Halobacteria</taxon>
        <taxon>Halobacteriales</taxon>
        <taxon>Haloarculaceae</taxon>
        <taxon>Haloarcula</taxon>
    </lineage>
</organism>
<dbReference type="KEGG" id="hta:BVU17_18130"/>